<dbReference type="AlphaFoldDB" id="A0AA38C5M6"/>
<evidence type="ECO:0000313" key="2">
    <source>
        <dbReference type="EMBL" id="KAH9294465.1"/>
    </source>
</evidence>
<gene>
    <name evidence="2" type="ORF">KI387_040331</name>
</gene>
<dbReference type="Proteomes" id="UP000824469">
    <property type="component" value="Unassembled WGS sequence"/>
</dbReference>
<feature type="region of interest" description="Disordered" evidence="1">
    <location>
        <begin position="1"/>
        <end position="57"/>
    </location>
</feature>
<evidence type="ECO:0000256" key="1">
    <source>
        <dbReference type="SAM" id="MobiDB-lite"/>
    </source>
</evidence>
<keyword evidence="3" id="KW-1185">Reference proteome</keyword>
<sequence>SAIQRCSRGRYYFRHRSPSGPRWETGARSESGHTGVTLGGVPPQQSQQPQQIGYEHP</sequence>
<accession>A0AA38C5M6</accession>
<evidence type="ECO:0000313" key="3">
    <source>
        <dbReference type="Proteomes" id="UP000824469"/>
    </source>
</evidence>
<organism evidence="2 3">
    <name type="scientific">Taxus chinensis</name>
    <name type="common">Chinese yew</name>
    <name type="synonym">Taxus wallichiana var. chinensis</name>
    <dbReference type="NCBI Taxonomy" id="29808"/>
    <lineage>
        <taxon>Eukaryota</taxon>
        <taxon>Viridiplantae</taxon>
        <taxon>Streptophyta</taxon>
        <taxon>Embryophyta</taxon>
        <taxon>Tracheophyta</taxon>
        <taxon>Spermatophyta</taxon>
        <taxon>Pinopsida</taxon>
        <taxon>Pinidae</taxon>
        <taxon>Conifers II</taxon>
        <taxon>Cupressales</taxon>
        <taxon>Taxaceae</taxon>
        <taxon>Taxus</taxon>
    </lineage>
</organism>
<name>A0AA38C5M6_TAXCH</name>
<proteinExistence type="predicted"/>
<feature type="compositionally biased region" description="Basic residues" evidence="1">
    <location>
        <begin position="7"/>
        <end position="17"/>
    </location>
</feature>
<reference evidence="2 3" key="1">
    <citation type="journal article" date="2021" name="Nat. Plants">
        <title>The Taxus genome provides insights into paclitaxel biosynthesis.</title>
        <authorList>
            <person name="Xiong X."/>
            <person name="Gou J."/>
            <person name="Liao Q."/>
            <person name="Li Y."/>
            <person name="Zhou Q."/>
            <person name="Bi G."/>
            <person name="Li C."/>
            <person name="Du R."/>
            <person name="Wang X."/>
            <person name="Sun T."/>
            <person name="Guo L."/>
            <person name="Liang H."/>
            <person name="Lu P."/>
            <person name="Wu Y."/>
            <person name="Zhang Z."/>
            <person name="Ro D.K."/>
            <person name="Shang Y."/>
            <person name="Huang S."/>
            <person name="Yan J."/>
        </authorList>
    </citation>
    <scope>NUCLEOTIDE SEQUENCE [LARGE SCALE GENOMIC DNA]</scope>
    <source>
        <strain evidence="2">Ta-2019</strain>
    </source>
</reference>
<feature type="non-terminal residue" evidence="2">
    <location>
        <position position="57"/>
    </location>
</feature>
<comment type="caution">
    <text evidence="2">The sequence shown here is derived from an EMBL/GenBank/DDBJ whole genome shotgun (WGS) entry which is preliminary data.</text>
</comment>
<dbReference type="EMBL" id="JAHRHJ020000100">
    <property type="protein sequence ID" value="KAH9294465.1"/>
    <property type="molecule type" value="Genomic_DNA"/>
</dbReference>
<feature type="non-terminal residue" evidence="2">
    <location>
        <position position="1"/>
    </location>
</feature>
<feature type="compositionally biased region" description="Low complexity" evidence="1">
    <location>
        <begin position="42"/>
        <end position="51"/>
    </location>
</feature>
<protein>
    <submittedName>
        <fullName evidence="2">Uncharacterized protein</fullName>
    </submittedName>
</protein>